<dbReference type="EMBL" id="JN968479">
    <property type="protein sequence ID" value="AFD02282.1"/>
    <property type="molecule type" value="Genomic_DNA"/>
</dbReference>
<protein>
    <submittedName>
        <fullName evidence="1">Uncharacterized protein</fullName>
    </submittedName>
</protein>
<sequence length="84" mass="9174">MPGVSRLSGTATTAEGFAIETSSGGTDYRYVLRVTEHREVPDEGDPTPGTVEVTERYKNGEEVEPEATEVVARTMDEYGYEVEA</sequence>
<dbReference type="OrthoDB" id="28820at10239"/>
<dbReference type="Proteomes" id="UP000007576">
    <property type="component" value="Segment"/>
</dbReference>
<evidence type="ECO:0000313" key="2">
    <source>
        <dbReference type="Proteomes" id="UP000007576"/>
    </source>
</evidence>
<name>H9AZV7_9VIRU</name>
<keyword evidence="2" id="KW-1185">Reference proteome</keyword>
<dbReference type="GeneID" id="14517175"/>
<reference evidence="1 2" key="1">
    <citation type="journal article" date="2012" name="J. Virol.">
        <title>Closely related archaeal Haloarcula hispanica icosahedral viruses HHIV-2 and SH1 have nonhomologous genes encoding host recognition functions.</title>
        <authorList>
            <person name="Jaakkola S.T."/>
            <person name="Penttinen R.K."/>
            <person name="Vilen S.T."/>
            <person name="Jalasvuori M."/>
            <person name="Ronnholm G."/>
            <person name="Bamford J.K."/>
            <person name="Bamford D.H."/>
            <person name="Oksanen H.M."/>
        </authorList>
    </citation>
    <scope>NUCLEOTIDE SEQUENCE [LARGE SCALE GENOMIC DNA]</scope>
</reference>
<proteinExistence type="predicted"/>
<accession>H9AZV7</accession>
<dbReference type="KEGG" id="vg:14517175"/>
<organism evidence="1 2">
    <name type="scientific">Haloarcula hispanica icosahedral virus 2</name>
    <dbReference type="NCBI Taxonomy" id="1154689"/>
    <lineage>
        <taxon>Viruses</taxon>
        <taxon>Singelaviria</taxon>
        <taxon>Helvetiavirae</taxon>
        <taxon>Dividoviricota</taxon>
        <taxon>Laserviricetes</taxon>
        <taxon>Halopanivirales</taxon>
        <taxon>Sphaerolipoviridae</taxon>
        <taxon>Alphasphaerolipovirus</taxon>
        <taxon>Alphasphaerolipovirus helsinkii</taxon>
    </lineage>
</organism>
<dbReference type="RefSeq" id="YP_005352787.1">
    <property type="nucleotide sequence ID" value="NC_016989.1"/>
</dbReference>
<evidence type="ECO:0000313" key="1">
    <source>
        <dbReference type="EMBL" id="AFD02282.1"/>
    </source>
</evidence>